<accession>A0A969TUV1</accession>
<evidence type="ECO:0000313" key="4">
    <source>
        <dbReference type="EMBL" id="NJP37447.1"/>
    </source>
</evidence>
<feature type="transmembrane region" description="Helical" evidence="2">
    <location>
        <begin position="20"/>
        <end position="40"/>
    </location>
</feature>
<dbReference type="Pfam" id="PF02397">
    <property type="entry name" value="Bac_transf"/>
    <property type="match status" value="1"/>
</dbReference>
<organism evidence="4 5">
    <name type="scientific">Alkalicoccus luteus</name>
    <dbReference type="NCBI Taxonomy" id="1237094"/>
    <lineage>
        <taxon>Bacteria</taxon>
        <taxon>Bacillati</taxon>
        <taxon>Bacillota</taxon>
        <taxon>Bacilli</taxon>
        <taxon>Bacillales</taxon>
        <taxon>Bacillaceae</taxon>
        <taxon>Alkalicoccus</taxon>
    </lineage>
</organism>
<reference evidence="4 5" key="1">
    <citation type="submission" date="2020-03" db="EMBL/GenBank/DDBJ databases">
        <title>Assessment of the enzymatic potential of alkaline-tolerant lipase obtained from Bacillus luteus H11 (technogenic soil) for the bioremediation of saline soils contaminated with petroleum substances.</title>
        <authorList>
            <person name="Kalwasinska A."/>
        </authorList>
    </citation>
    <scope>NUCLEOTIDE SEQUENCE [LARGE SCALE GENOMIC DNA]</scope>
    <source>
        <strain evidence="4 5">H11</strain>
    </source>
</reference>
<evidence type="ECO:0000259" key="3">
    <source>
        <dbReference type="Pfam" id="PF02397"/>
    </source>
</evidence>
<keyword evidence="2" id="KW-0812">Transmembrane</keyword>
<evidence type="ECO:0000313" key="5">
    <source>
        <dbReference type="Proteomes" id="UP000752012"/>
    </source>
</evidence>
<protein>
    <submittedName>
        <fullName evidence="4">Sugar transferase</fullName>
    </submittedName>
</protein>
<dbReference type="PANTHER" id="PTHR30576">
    <property type="entry name" value="COLANIC BIOSYNTHESIS UDP-GLUCOSE LIPID CARRIER TRANSFERASE"/>
    <property type="match status" value="1"/>
</dbReference>
<gene>
    <name evidence="4" type="ORF">HCN83_07580</name>
</gene>
<dbReference type="GO" id="GO:0016780">
    <property type="term" value="F:phosphotransferase activity, for other substituted phosphate groups"/>
    <property type="evidence" value="ECO:0007669"/>
    <property type="project" value="TreeGrafter"/>
</dbReference>
<keyword evidence="5" id="KW-1185">Reference proteome</keyword>
<proteinExistence type="inferred from homology"/>
<keyword evidence="2" id="KW-1133">Transmembrane helix</keyword>
<name>A0A969TUV1_9BACI</name>
<sequence length="207" mass="23727">MHKQKNISYQTVFKRPLDVALALIALFLLSPVFLIVALLVRMKLGKPILFKQQRPGLHGELFTMYKFRTMLDQHDSNGQQLEDKDRLTSFGKKLRATSLDEIPELFNILKGNMSIVGPRPLLVEYLPLYSEYEKRRHEVKPGLTGLAQINGRNAISWDEKFEFDINYVDNITLAKDLKIMTATAVKVLRRDSINSNSSATMEPYKGK</sequence>
<dbReference type="PANTHER" id="PTHR30576:SF8">
    <property type="entry name" value="UNDECAPRENYL-PHOSPHATE GALACTOSE PHOSPHOTRANSFERASE"/>
    <property type="match status" value="1"/>
</dbReference>
<dbReference type="EMBL" id="JAATHJ010000008">
    <property type="protein sequence ID" value="NJP37447.1"/>
    <property type="molecule type" value="Genomic_DNA"/>
</dbReference>
<dbReference type="AlphaFoldDB" id="A0A969TUV1"/>
<dbReference type="RefSeq" id="WP_168006001.1">
    <property type="nucleotide sequence ID" value="NZ_JAATHJ010000008.1"/>
</dbReference>
<evidence type="ECO:0000256" key="1">
    <source>
        <dbReference type="ARBA" id="ARBA00006464"/>
    </source>
</evidence>
<dbReference type="InterPro" id="IPR003362">
    <property type="entry name" value="Bact_transf"/>
</dbReference>
<keyword evidence="4" id="KW-0808">Transferase</keyword>
<keyword evidence="2" id="KW-0472">Membrane</keyword>
<dbReference type="Proteomes" id="UP000752012">
    <property type="component" value="Unassembled WGS sequence"/>
</dbReference>
<comment type="similarity">
    <text evidence="1">Belongs to the bacterial sugar transferase family.</text>
</comment>
<feature type="domain" description="Bacterial sugar transferase" evidence="3">
    <location>
        <begin position="14"/>
        <end position="188"/>
    </location>
</feature>
<comment type="caution">
    <text evidence="4">The sequence shown here is derived from an EMBL/GenBank/DDBJ whole genome shotgun (WGS) entry which is preliminary data.</text>
</comment>
<evidence type="ECO:0000256" key="2">
    <source>
        <dbReference type="SAM" id="Phobius"/>
    </source>
</evidence>